<dbReference type="Proteomes" id="UP000078397">
    <property type="component" value="Unassembled WGS sequence"/>
</dbReference>
<name>A0A179FHK0_METCM</name>
<dbReference type="EMBL" id="LSBJ02000005">
    <property type="protein sequence ID" value="OAQ64483.1"/>
    <property type="molecule type" value="Genomic_DNA"/>
</dbReference>
<dbReference type="RefSeq" id="XP_018141797.1">
    <property type="nucleotide sequence ID" value="XM_018284892.1"/>
</dbReference>
<dbReference type="AlphaFoldDB" id="A0A179FHK0"/>
<evidence type="ECO:0000313" key="4">
    <source>
        <dbReference type="Proteomes" id="UP000078397"/>
    </source>
</evidence>
<dbReference type="InterPro" id="IPR011234">
    <property type="entry name" value="Fumarylacetoacetase-like_C"/>
</dbReference>
<comment type="similarity">
    <text evidence="1">Belongs to the FAH family.</text>
</comment>
<dbReference type="InterPro" id="IPR036663">
    <property type="entry name" value="Fumarylacetoacetase_C_sf"/>
</dbReference>
<dbReference type="KEGG" id="pchm:VFPPC_05749"/>
<accession>A0A179FHK0</accession>
<dbReference type="STRING" id="1380566.A0A179FHK0"/>
<gene>
    <name evidence="3" type="ORF">VFPPC_05749</name>
</gene>
<sequence>MRYLRKGDKILGSNGETYGEINDSGKHGTLFQVLSRYEPPGDDPLKKDLPFQPPSYRDLMLSEEHYYNAAQGMAQLYYPLASKIGQLYSAITGWKFPGFHPSALWYQQPIFYQSNHLAIYADGAPIHCPAYCDYLDVELELGVILGKQIFNASVDEATAAIAGFCVLNDFSARNVQMAEMSSGFGPQHSKSFANSISSTVVSVDEIFPKIGELTGRVILNGKVVQECKPGKWQFTIGEAISHISKGTRLYPGELIGSGTWPLGTGIELARFRLQVGDSVRLEIDGIGSVSNNIVGEEYFDTSA</sequence>
<keyword evidence="4" id="KW-1185">Reference proteome</keyword>
<protein>
    <submittedName>
        <fullName evidence="3">Fumarylacetoacetate hydrolase protein</fullName>
    </submittedName>
</protein>
<feature type="domain" description="Fumarylacetoacetase-like C-terminal" evidence="2">
    <location>
        <begin position="107"/>
        <end position="294"/>
    </location>
</feature>
<comment type="caution">
    <text evidence="3">The sequence shown here is derived from an EMBL/GenBank/DDBJ whole genome shotgun (WGS) entry which is preliminary data.</text>
</comment>
<evidence type="ECO:0000259" key="2">
    <source>
        <dbReference type="Pfam" id="PF01557"/>
    </source>
</evidence>
<proteinExistence type="inferred from homology"/>
<dbReference type="Pfam" id="PF01557">
    <property type="entry name" value="FAA_hydrolase"/>
    <property type="match status" value="1"/>
</dbReference>
<evidence type="ECO:0000256" key="1">
    <source>
        <dbReference type="ARBA" id="ARBA00010211"/>
    </source>
</evidence>
<organism evidence="3 4">
    <name type="scientific">Pochonia chlamydosporia 170</name>
    <dbReference type="NCBI Taxonomy" id="1380566"/>
    <lineage>
        <taxon>Eukaryota</taxon>
        <taxon>Fungi</taxon>
        <taxon>Dikarya</taxon>
        <taxon>Ascomycota</taxon>
        <taxon>Pezizomycotina</taxon>
        <taxon>Sordariomycetes</taxon>
        <taxon>Hypocreomycetidae</taxon>
        <taxon>Hypocreales</taxon>
        <taxon>Clavicipitaceae</taxon>
        <taxon>Pochonia</taxon>
    </lineage>
</organism>
<reference evidence="3 4" key="1">
    <citation type="journal article" date="2016" name="PLoS Pathog.">
        <title>Biosynthesis of antibiotic leucinostatins in bio-control fungus Purpureocillium lilacinum and their inhibition on phytophthora revealed by genome mining.</title>
        <authorList>
            <person name="Wang G."/>
            <person name="Liu Z."/>
            <person name="Lin R."/>
            <person name="Li E."/>
            <person name="Mao Z."/>
            <person name="Ling J."/>
            <person name="Yang Y."/>
            <person name="Yin W.B."/>
            <person name="Xie B."/>
        </authorList>
    </citation>
    <scope>NUCLEOTIDE SEQUENCE [LARGE SCALE GENOMIC DNA]</scope>
    <source>
        <strain evidence="3">170</strain>
    </source>
</reference>
<dbReference type="PANTHER" id="PTHR43211:SF1">
    <property type="entry name" value="BLL6422 PROTEIN"/>
    <property type="match status" value="1"/>
</dbReference>
<dbReference type="SUPFAM" id="SSF56529">
    <property type="entry name" value="FAH"/>
    <property type="match status" value="1"/>
</dbReference>
<dbReference type="PANTHER" id="PTHR43211">
    <property type="entry name" value="FUMARYLACETOACETATE HYDROLASE"/>
    <property type="match status" value="1"/>
</dbReference>
<dbReference type="Gene3D" id="3.90.850.10">
    <property type="entry name" value="Fumarylacetoacetase-like, C-terminal domain"/>
    <property type="match status" value="1"/>
</dbReference>
<dbReference type="OrthoDB" id="411064at2759"/>
<keyword evidence="3" id="KW-0378">Hydrolase</keyword>
<evidence type="ECO:0000313" key="3">
    <source>
        <dbReference type="EMBL" id="OAQ64483.1"/>
    </source>
</evidence>
<dbReference type="GO" id="GO:0016787">
    <property type="term" value="F:hydrolase activity"/>
    <property type="evidence" value="ECO:0007669"/>
    <property type="project" value="UniProtKB-KW"/>
</dbReference>
<dbReference type="GeneID" id="28848886"/>